<proteinExistence type="predicted"/>
<comment type="caution">
    <text evidence="2">The sequence shown here is derived from an EMBL/GenBank/DDBJ whole genome shotgun (WGS) entry which is preliminary data.</text>
</comment>
<accession>A0A9W6LLR2</accession>
<dbReference type="CDD" id="cd02440">
    <property type="entry name" value="AdoMet_MTases"/>
    <property type="match status" value="1"/>
</dbReference>
<dbReference type="Pfam" id="PF08241">
    <property type="entry name" value="Methyltransf_11"/>
    <property type="match status" value="1"/>
</dbReference>
<dbReference type="SUPFAM" id="SSF53335">
    <property type="entry name" value="S-adenosyl-L-methionine-dependent methyltransferases"/>
    <property type="match status" value="1"/>
</dbReference>
<dbReference type="EMBL" id="BSDY01000002">
    <property type="protein sequence ID" value="GLI54932.1"/>
    <property type="molecule type" value="Genomic_DNA"/>
</dbReference>
<dbReference type="InterPro" id="IPR052356">
    <property type="entry name" value="Thiol_S-MT"/>
</dbReference>
<dbReference type="PANTHER" id="PTHR45036">
    <property type="entry name" value="METHYLTRANSFERASE LIKE 7B"/>
    <property type="match status" value="1"/>
</dbReference>
<keyword evidence="2" id="KW-0489">Methyltransferase</keyword>
<dbReference type="GO" id="GO:0032259">
    <property type="term" value="P:methylation"/>
    <property type="evidence" value="ECO:0007669"/>
    <property type="project" value="UniProtKB-KW"/>
</dbReference>
<sequence>MKAYLYDRLMSTIERRKLHQVRKLLLSSIGGRVVEFGAGTGVNFALYSEEAEVTAIEPDNTLREEALKKIGERRISLIDASAEELPFEDDTFDHVVITLALCTIPDPSRAIGEAKRVCRRGGTLLILEHIRNENKLLALLQDILTPPWKIFAIGCHLNRDTLSLIEENSFERISLNYFFGRNFVWGSYRNIK</sequence>
<evidence type="ECO:0000313" key="3">
    <source>
        <dbReference type="Proteomes" id="UP001144471"/>
    </source>
</evidence>
<keyword evidence="3" id="KW-1185">Reference proteome</keyword>
<organism evidence="2 3">
    <name type="scientific">Propionigenium maris DSM 9537</name>
    <dbReference type="NCBI Taxonomy" id="1123000"/>
    <lineage>
        <taxon>Bacteria</taxon>
        <taxon>Fusobacteriati</taxon>
        <taxon>Fusobacteriota</taxon>
        <taxon>Fusobacteriia</taxon>
        <taxon>Fusobacteriales</taxon>
        <taxon>Fusobacteriaceae</taxon>
        <taxon>Propionigenium</taxon>
    </lineage>
</organism>
<evidence type="ECO:0000259" key="1">
    <source>
        <dbReference type="Pfam" id="PF08241"/>
    </source>
</evidence>
<name>A0A9W6LLR2_9FUSO</name>
<feature type="domain" description="Methyltransferase type 11" evidence="1">
    <location>
        <begin position="35"/>
        <end position="126"/>
    </location>
</feature>
<dbReference type="RefSeq" id="WP_281833127.1">
    <property type="nucleotide sequence ID" value="NZ_BSDY01000002.1"/>
</dbReference>
<dbReference type="Gene3D" id="3.40.50.150">
    <property type="entry name" value="Vaccinia Virus protein VP39"/>
    <property type="match status" value="1"/>
</dbReference>
<protein>
    <submittedName>
        <fullName evidence="2">Type 11 methyltransferase</fullName>
    </submittedName>
</protein>
<dbReference type="InterPro" id="IPR029063">
    <property type="entry name" value="SAM-dependent_MTases_sf"/>
</dbReference>
<reference evidence="2" key="1">
    <citation type="submission" date="2022-12" db="EMBL/GenBank/DDBJ databases">
        <title>Reference genome sequencing for broad-spectrum identification of bacterial and archaeal isolates by mass spectrometry.</title>
        <authorList>
            <person name="Sekiguchi Y."/>
            <person name="Tourlousse D.M."/>
        </authorList>
    </citation>
    <scope>NUCLEOTIDE SEQUENCE</scope>
    <source>
        <strain evidence="2">10succ1</strain>
    </source>
</reference>
<dbReference type="GO" id="GO:0008757">
    <property type="term" value="F:S-adenosylmethionine-dependent methyltransferase activity"/>
    <property type="evidence" value="ECO:0007669"/>
    <property type="project" value="InterPro"/>
</dbReference>
<evidence type="ECO:0000313" key="2">
    <source>
        <dbReference type="EMBL" id="GLI54932.1"/>
    </source>
</evidence>
<dbReference type="PANTHER" id="PTHR45036:SF1">
    <property type="entry name" value="METHYLTRANSFERASE LIKE 7A"/>
    <property type="match status" value="1"/>
</dbReference>
<keyword evidence="2" id="KW-0808">Transferase</keyword>
<gene>
    <name evidence="2" type="ORF">PM10SUCC1_04470</name>
</gene>
<dbReference type="InterPro" id="IPR013216">
    <property type="entry name" value="Methyltransf_11"/>
</dbReference>
<dbReference type="AlphaFoldDB" id="A0A9W6LLR2"/>
<dbReference type="Proteomes" id="UP001144471">
    <property type="component" value="Unassembled WGS sequence"/>
</dbReference>